<evidence type="ECO:0000313" key="11">
    <source>
        <dbReference type="Proteomes" id="UP000472676"/>
    </source>
</evidence>
<keyword evidence="6 7" id="KW-0676">Redox-active center</keyword>
<sequence>MKPSLRTSIAFAALAALTACAPKQGSQIDTVRASLQEVLPGLKADAVRPSSVPGLYEVQDGSNFGYVTADGKYMIEGDLLNLKTGESLTENRRKTDRLTKLAELGEDNMIVFAPEGQTKHVVTVFTDVDCGYCRRLHSQMAQYNAEGIEIRYVSYPRTGPDSESFRKAEAVWCSADRKTALTEAKLGAPVSGGEKCADIVHREWDLGNDFGLRGTPLLVLDDGSIVNGYLPPDALEQRLDAPPGSVFNGQPRQG</sequence>
<comment type="caution">
    <text evidence="10">The sequence shown here is derived from an EMBL/GenBank/DDBJ whole genome shotgun (WGS) entry which is preliminary data.</text>
</comment>
<dbReference type="CDD" id="cd03020">
    <property type="entry name" value="DsbA_DsbC_DsbG"/>
    <property type="match status" value="1"/>
</dbReference>
<reference evidence="10 11" key="1">
    <citation type="journal article" date="2014" name="Int. J. Syst. Evol. Microbiol.">
        <title>Solimonas terrae sp. nov., isolated from soil.</title>
        <authorList>
            <person name="Kim S.J."/>
            <person name="Moon J.Y."/>
            <person name="Weon H.Y."/>
            <person name="Ahn J.H."/>
            <person name="Chen W.M."/>
            <person name="Kwon S.W."/>
        </authorList>
    </citation>
    <scope>NUCLEOTIDE SEQUENCE [LARGE SCALE GENOMIC DNA]</scope>
    <source>
        <strain evidence="10 11">KIS83-12</strain>
    </source>
</reference>
<dbReference type="PANTHER" id="PTHR35272:SF3">
    <property type="entry name" value="THIOL:DISULFIDE INTERCHANGE PROTEIN DSBC"/>
    <property type="match status" value="1"/>
</dbReference>
<evidence type="ECO:0000256" key="1">
    <source>
        <dbReference type="ARBA" id="ARBA00004418"/>
    </source>
</evidence>
<dbReference type="InterPro" id="IPR012336">
    <property type="entry name" value="Thioredoxin-like_fold"/>
</dbReference>
<dbReference type="InterPro" id="IPR051470">
    <property type="entry name" value="Thiol:disulfide_interchange"/>
</dbReference>
<proteinExistence type="inferred from homology"/>
<dbReference type="PROSITE" id="PS51257">
    <property type="entry name" value="PROKAR_LIPOPROTEIN"/>
    <property type="match status" value="1"/>
</dbReference>
<feature type="domain" description="Thioredoxin-like fold" evidence="9">
    <location>
        <begin position="115"/>
        <end position="239"/>
    </location>
</feature>
<dbReference type="SUPFAM" id="SSF52833">
    <property type="entry name" value="Thioredoxin-like"/>
    <property type="match status" value="1"/>
</dbReference>
<dbReference type="GO" id="GO:0042597">
    <property type="term" value="C:periplasmic space"/>
    <property type="evidence" value="ECO:0007669"/>
    <property type="project" value="UniProtKB-SubCell"/>
</dbReference>
<evidence type="ECO:0000256" key="3">
    <source>
        <dbReference type="ARBA" id="ARBA00022729"/>
    </source>
</evidence>
<keyword evidence="4 7" id="KW-0574">Periplasm</keyword>
<dbReference type="PANTHER" id="PTHR35272">
    <property type="entry name" value="THIOL:DISULFIDE INTERCHANGE PROTEIN DSBC-RELATED"/>
    <property type="match status" value="1"/>
</dbReference>
<feature type="chain" id="PRO_5027143023" description="Thiol:disulfide interchange protein" evidence="7">
    <location>
        <begin position="22"/>
        <end position="254"/>
    </location>
</feature>
<evidence type="ECO:0000256" key="4">
    <source>
        <dbReference type="ARBA" id="ARBA00022764"/>
    </source>
</evidence>
<keyword evidence="3 7" id="KW-0732">Signal</keyword>
<comment type="function">
    <text evidence="7">Required for disulfide bond formation in some periplasmic proteins. Acts by transferring its disulfide bond to other proteins and is reduced in the process.</text>
</comment>
<comment type="subcellular location">
    <subcellularLocation>
        <location evidence="1 7">Periplasm</location>
    </subcellularLocation>
</comment>
<dbReference type="RefSeq" id="WP_166251994.1">
    <property type="nucleotide sequence ID" value="NZ_JAAMOW010000002.1"/>
</dbReference>
<name>A0A6M2BMN2_9GAMM</name>
<dbReference type="Pfam" id="PF13098">
    <property type="entry name" value="Thioredoxin_2"/>
    <property type="match status" value="1"/>
</dbReference>
<keyword evidence="11" id="KW-1185">Reference proteome</keyword>
<dbReference type="InterPro" id="IPR036249">
    <property type="entry name" value="Thioredoxin-like_sf"/>
</dbReference>
<evidence type="ECO:0000256" key="6">
    <source>
        <dbReference type="ARBA" id="ARBA00023284"/>
    </source>
</evidence>
<evidence type="ECO:0000313" key="10">
    <source>
        <dbReference type="EMBL" id="NGY03856.1"/>
    </source>
</evidence>
<evidence type="ECO:0000256" key="5">
    <source>
        <dbReference type="ARBA" id="ARBA00023157"/>
    </source>
</evidence>
<accession>A0A6M2BMN2</accession>
<dbReference type="EMBL" id="JAAMOW010000002">
    <property type="protein sequence ID" value="NGY03856.1"/>
    <property type="molecule type" value="Genomic_DNA"/>
</dbReference>
<dbReference type="SUPFAM" id="SSF54423">
    <property type="entry name" value="DsbC/DsbG N-terminal domain-like"/>
    <property type="match status" value="1"/>
</dbReference>
<keyword evidence="5" id="KW-1015">Disulfide bond</keyword>
<evidence type="ECO:0000256" key="7">
    <source>
        <dbReference type="RuleBase" id="RU364038"/>
    </source>
</evidence>
<protein>
    <recommendedName>
        <fullName evidence="7">Thiol:disulfide interchange protein</fullName>
    </recommendedName>
</protein>
<comment type="similarity">
    <text evidence="2 7">Belongs to the thioredoxin family. DsbC subfamily.</text>
</comment>
<feature type="domain" description="Disulphide bond isomerase DsbC/G N-terminal" evidence="8">
    <location>
        <begin position="28"/>
        <end position="90"/>
    </location>
</feature>
<dbReference type="Gene3D" id="3.40.30.10">
    <property type="entry name" value="Glutaredoxin"/>
    <property type="match status" value="1"/>
</dbReference>
<dbReference type="InterPro" id="IPR033954">
    <property type="entry name" value="DiS-bond_Isoase_DsbC/G"/>
</dbReference>
<dbReference type="InterPro" id="IPR018950">
    <property type="entry name" value="DiS-bond_isomerase_DsbC/G_N"/>
</dbReference>
<evidence type="ECO:0000256" key="2">
    <source>
        <dbReference type="ARBA" id="ARBA00009813"/>
    </source>
</evidence>
<feature type="signal peptide" evidence="7">
    <location>
        <begin position="1"/>
        <end position="21"/>
    </location>
</feature>
<dbReference type="InterPro" id="IPR009094">
    <property type="entry name" value="DiS-bond_isomerase_DsbC/G_N_sf"/>
</dbReference>
<evidence type="ECO:0000259" key="9">
    <source>
        <dbReference type="Pfam" id="PF13098"/>
    </source>
</evidence>
<dbReference type="Pfam" id="PF10411">
    <property type="entry name" value="DsbC_N"/>
    <property type="match status" value="1"/>
</dbReference>
<dbReference type="Gene3D" id="3.10.450.70">
    <property type="entry name" value="Disulphide bond isomerase, DsbC/G, N-terminal"/>
    <property type="match status" value="1"/>
</dbReference>
<dbReference type="Proteomes" id="UP000472676">
    <property type="component" value="Unassembled WGS sequence"/>
</dbReference>
<gene>
    <name evidence="10" type="ORF">G7Y85_03700</name>
</gene>
<dbReference type="AlphaFoldDB" id="A0A6M2BMN2"/>
<organism evidence="10 11">
    <name type="scientific">Solimonas terrae</name>
    <dbReference type="NCBI Taxonomy" id="1396819"/>
    <lineage>
        <taxon>Bacteria</taxon>
        <taxon>Pseudomonadati</taxon>
        <taxon>Pseudomonadota</taxon>
        <taxon>Gammaproteobacteria</taxon>
        <taxon>Nevskiales</taxon>
        <taxon>Nevskiaceae</taxon>
        <taxon>Solimonas</taxon>
    </lineage>
</organism>
<evidence type="ECO:0000259" key="8">
    <source>
        <dbReference type="Pfam" id="PF10411"/>
    </source>
</evidence>